<keyword evidence="2" id="KW-1185">Reference proteome</keyword>
<accession>A0A9D4DIS1</accession>
<organism evidence="1 2">
    <name type="scientific">Dreissena polymorpha</name>
    <name type="common">Zebra mussel</name>
    <name type="synonym">Mytilus polymorpha</name>
    <dbReference type="NCBI Taxonomy" id="45954"/>
    <lineage>
        <taxon>Eukaryota</taxon>
        <taxon>Metazoa</taxon>
        <taxon>Spiralia</taxon>
        <taxon>Lophotrochozoa</taxon>
        <taxon>Mollusca</taxon>
        <taxon>Bivalvia</taxon>
        <taxon>Autobranchia</taxon>
        <taxon>Heteroconchia</taxon>
        <taxon>Euheterodonta</taxon>
        <taxon>Imparidentia</taxon>
        <taxon>Neoheterodontei</taxon>
        <taxon>Myida</taxon>
        <taxon>Dreissenoidea</taxon>
        <taxon>Dreissenidae</taxon>
        <taxon>Dreissena</taxon>
    </lineage>
</organism>
<reference evidence="1" key="2">
    <citation type="submission" date="2020-11" db="EMBL/GenBank/DDBJ databases">
        <authorList>
            <person name="McCartney M.A."/>
            <person name="Auch B."/>
            <person name="Kono T."/>
            <person name="Mallez S."/>
            <person name="Becker A."/>
            <person name="Gohl D.M."/>
            <person name="Silverstein K.A.T."/>
            <person name="Koren S."/>
            <person name="Bechman K.B."/>
            <person name="Herman A."/>
            <person name="Abrahante J.E."/>
            <person name="Garbe J."/>
        </authorList>
    </citation>
    <scope>NUCLEOTIDE SEQUENCE</scope>
    <source>
        <strain evidence="1">Duluth1</strain>
        <tissue evidence="1">Whole animal</tissue>
    </source>
</reference>
<proteinExistence type="predicted"/>
<dbReference type="EMBL" id="JAIWYP010000010">
    <property type="protein sequence ID" value="KAH3749551.1"/>
    <property type="molecule type" value="Genomic_DNA"/>
</dbReference>
<evidence type="ECO:0000313" key="1">
    <source>
        <dbReference type="EMBL" id="KAH3749551.1"/>
    </source>
</evidence>
<sequence length="59" mass="6807">MAEAYRGEARRAKVAPLEQFRDLLVRRTSVEGVGRCFTTYPANLRNTTEPTERSRSYNN</sequence>
<evidence type="ECO:0000313" key="2">
    <source>
        <dbReference type="Proteomes" id="UP000828390"/>
    </source>
</evidence>
<gene>
    <name evidence="1" type="ORF">DPMN_184049</name>
</gene>
<protein>
    <submittedName>
        <fullName evidence="1">Uncharacterized protein</fullName>
    </submittedName>
</protein>
<comment type="caution">
    <text evidence="1">The sequence shown here is derived from an EMBL/GenBank/DDBJ whole genome shotgun (WGS) entry which is preliminary data.</text>
</comment>
<dbReference type="AlphaFoldDB" id="A0A9D4DIS1"/>
<dbReference type="Proteomes" id="UP000828390">
    <property type="component" value="Unassembled WGS sequence"/>
</dbReference>
<reference evidence="1" key="1">
    <citation type="journal article" date="2019" name="bioRxiv">
        <title>The Genome of the Zebra Mussel, Dreissena polymorpha: A Resource for Invasive Species Research.</title>
        <authorList>
            <person name="McCartney M.A."/>
            <person name="Auch B."/>
            <person name="Kono T."/>
            <person name="Mallez S."/>
            <person name="Zhang Y."/>
            <person name="Obille A."/>
            <person name="Becker A."/>
            <person name="Abrahante J.E."/>
            <person name="Garbe J."/>
            <person name="Badalamenti J.P."/>
            <person name="Herman A."/>
            <person name="Mangelson H."/>
            <person name="Liachko I."/>
            <person name="Sullivan S."/>
            <person name="Sone E.D."/>
            <person name="Koren S."/>
            <person name="Silverstein K.A.T."/>
            <person name="Beckman K.B."/>
            <person name="Gohl D.M."/>
        </authorList>
    </citation>
    <scope>NUCLEOTIDE SEQUENCE</scope>
    <source>
        <strain evidence="1">Duluth1</strain>
        <tissue evidence="1">Whole animal</tissue>
    </source>
</reference>
<name>A0A9D4DIS1_DREPO</name>